<dbReference type="PANTHER" id="PTHR40056">
    <property type="entry name" value="HYPOTHETICAL CYTOSOLIC PROTEIN"/>
    <property type="match status" value="1"/>
</dbReference>
<dbReference type="SUPFAM" id="SSF46955">
    <property type="entry name" value="Putative DNA-binding domain"/>
    <property type="match status" value="1"/>
</dbReference>
<dbReference type="EMBL" id="CP002106">
    <property type="protein sequence ID" value="ADK68557.1"/>
    <property type="molecule type" value="Genomic_DNA"/>
</dbReference>
<dbReference type="GeneID" id="78512847"/>
<evidence type="ECO:0008006" key="3">
    <source>
        <dbReference type="Google" id="ProtNLM"/>
    </source>
</evidence>
<dbReference type="OrthoDB" id="3191472at2"/>
<dbReference type="Pfam" id="PF08876">
    <property type="entry name" value="DUF1836"/>
    <property type="match status" value="1"/>
</dbReference>
<evidence type="ECO:0000313" key="2">
    <source>
        <dbReference type="Proteomes" id="UP000000333"/>
    </source>
</evidence>
<gene>
    <name evidence="1" type="ordered locus">Olsu_1456</name>
</gene>
<dbReference type="AlphaFoldDB" id="E1QWQ4"/>
<dbReference type="InterPro" id="IPR014975">
    <property type="entry name" value="DUF1836"/>
</dbReference>
<dbReference type="Proteomes" id="UP000000333">
    <property type="component" value="Chromosome"/>
</dbReference>
<reference evidence="1 2" key="1">
    <citation type="journal article" date="2010" name="Stand. Genomic Sci.">
        <title>Complete genome sequence of Olsenella uli type strain (VPI D76D-27C).</title>
        <authorList>
            <person name="Goker M."/>
            <person name="Held B."/>
            <person name="Lucas S."/>
            <person name="Nolan M."/>
            <person name="Yasawong M."/>
            <person name="Glavina Del Rio T."/>
            <person name="Tice H."/>
            <person name="Cheng J.F."/>
            <person name="Bruce D."/>
            <person name="Detter J.C."/>
            <person name="Tapia R."/>
            <person name="Han C."/>
            <person name="Goodwin L."/>
            <person name="Pitluck S."/>
            <person name="Liolios K."/>
            <person name="Ivanova N."/>
            <person name="Mavromatis K."/>
            <person name="Mikhailova N."/>
            <person name="Pati A."/>
            <person name="Chen A."/>
            <person name="Palaniappan K."/>
            <person name="Land M."/>
            <person name="Hauser L."/>
            <person name="Chang Y.J."/>
            <person name="Jeffries C.D."/>
            <person name="Rohde M."/>
            <person name="Sikorski J."/>
            <person name="Pukall R."/>
            <person name="Woyke T."/>
            <person name="Bristow J."/>
            <person name="Eisen J.A."/>
            <person name="Markowitz V."/>
            <person name="Hugenholtz P."/>
            <person name="Kyrpides N.C."/>
            <person name="Klenk H.P."/>
            <person name="Lapidus A."/>
        </authorList>
    </citation>
    <scope>NUCLEOTIDE SEQUENCE [LARGE SCALE GENOMIC DNA]</scope>
    <source>
        <strain evidence="2">ATCC 49627 / DSM 7084 / CIP 109912 / JCM 12494 / NCIMB 702895 / VPI D76D-27C</strain>
    </source>
</reference>
<sequence length="205" mass="22794">MGARRDVGKDVAEKDAPFDFAAAYQELSLSMSRVHISRFEELPRIDLYLDQVLALVADELSFIPLEGEKLLTGSMVNNYVKQGLVPAPERKRYSPRHVAYLLFVCSLKRSLSIAQVADLLSVVDNAQVDLLRAYNDLVSAFEVAIAREFSDGPEGRGDPVPMRVYDVQGVEVDDGVSRLLTTGIRLLASKVYVDHVLELQSRRLG</sequence>
<dbReference type="RefSeq" id="WP_013252309.1">
    <property type="nucleotide sequence ID" value="NC_014363.1"/>
</dbReference>
<dbReference type="HOGENOM" id="CLU_085303_1_1_11"/>
<evidence type="ECO:0000313" key="1">
    <source>
        <dbReference type="EMBL" id="ADK68557.1"/>
    </source>
</evidence>
<organism evidence="1 2">
    <name type="scientific">Olsenella uli (strain ATCC 49627 / DSM 7084 / CCUG 31166 / CIP 109912 / JCM 12494 / LMG 11480 / NCIMB 702895 / VPI D76D-27C)</name>
    <name type="common">Lactobacillus uli</name>
    <dbReference type="NCBI Taxonomy" id="633147"/>
    <lineage>
        <taxon>Bacteria</taxon>
        <taxon>Bacillati</taxon>
        <taxon>Actinomycetota</taxon>
        <taxon>Coriobacteriia</taxon>
        <taxon>Coriobacteriales</taxon>
        <taxon>Atopobiaceae</taxon>
        <taxon>Olsenella</taxon>
    </lineage>
</organism>
<accession>E1QWQ4</accession>
<dbReference type="PANTHER" id="PTHR40056:SF1">
    <property type="entry name" value="DUF1836 DOMAIN-CONTAINING PROTEIN"/>
    <property type="match status" value="1"/>
</dbReference>
<proteinExistence type="predicted"/>
<keyword evidence="2" id="KW-1185">Reference proteome</keyword>
<dbReference type="InterPro" id="IPR009061">
    <property type="entry name" value="DNA-bd_dom_put_sf"/>
</dbReference>
<dbReference type="KEGG" id="ols:Olsu_1456"/>
<dbReference type="STRING" id="633147.Olsu_1456"/>
<protein>
    <recommendedName>
        <fullName evidence="3">DUF1836 domain-containing protein</fullName>
    </recommendedName>
</protein>
<name>E1QWQ4_OLSUV</name>
<dbReference type="eggNOG" id="COG0789">
    <property type="taxonomic scope" value="Bacteria"/>
</dbReference>